<evidence type="ECO:0000256" key="9">
    <source>
        <dbReference type="ARBA" id="ARBA00022679"/>
    </source>
</evidence>
<evidence type="ECO:0000256" key="14">
    <source>
        <dbReference type="ARBA" id="ARBA00025228"/>
    </source>
</evidence>
<name>A0A1I0NAL7_9BACT</name>
<evidence type="ECO:0000256" key="10">
    <source>
        <dbReference type="ARBA" id="ARBA00022692"/>
    </source>
</evidence>
<dbReference type="UniPathway" id="UPA00148">
    <property type="reaction ID" value="UER00238"/>
</dbReference>
<dbReference type="NCBIfam" id="TIGR00317">
    <property type="entry name" value="cobS"/>
    <property type="match status" value="1"/>
</dbReference>
<comment type="catalytic activity">
    <reaction evidence="18 19">
        <text>alpha-ribazole 5'-phosphate + adenosylcob(III)inamide-GDP = adenosylcob(III)alamin 5'-phosphate + GMP + H(+)</text>
        <dbReference type="Rhea" id="RHEA:23560"/>
        <dbReference type="ChEBI" id="CHEBI:15378"/>
        <dbReference type="ChEBI" id="CHEBI:57918"/>
        <dbReference type="ChEBI" id="CHEBI:58115"/>
        <dbReference type="ChEBI" id="CHEBI:60487"/>
        <dbReference type="ChEBI" id="CHEBI:60493"/>
        <dbReference type="EC" id="2.7.8.26"/>
    </reaction>
</comment>
<protein>
    <recommendedName>
        <fullName evidence="6 19">Adenosylcobinamide-GDP ribazoletransferase</fullName>
        <ecNumber evidence="5 19">2.7.8.26</ecNumber>
    </recommendedName>
    <alternativeName>
        <fullName evidence="16 19">Cobalamin synthase</fullName>
    </alternativeName>
    <alternativeName>
        <fullName evidence="15 19">Cobalamin-5'-phosphate synthase</fullName>
    </alternativeName>
</protein>
<evidence type="ECO:0000256" key="7">
    <source>
        <dbReference type="ARBA" id="ARBA00022475"/>
    </source>
</evidence>
<keyword evidence="13 19" id="KW-0472">Membrane</keyword>
<evidence type="ECO:0000256" key="19">
    <source>
        <dbReference type="HAMAP-Rule" id="MF_00719"/>
    </source>
</evidence>
<comment type="cofactor">
    <cofactor evidence="1 19">
        <name>Mg(2+)</name>
        <dbReference type="ChEBI" id="CHEBI:18420"/>
    </cofactor>
</comment>
<evidence type="ECO:0000256" key="12">
    <source>
        <dbReference type="ARBA" id="ARBA00022989"/>
    </source>
</evidence>
<feature type="transmembrane region" description="Helical" evidence="19">
    <location>
        <begin position="37"/>
        <end position="56"/>
    </location>
</feature>
<comment type="catalytic activity">
    <reaction evidence="17 19">
        <text>alpha-ribazole + adenosylcob(III)inamide-GDP = adenosylcob(III)alamin + GMP + H(+)</text>
        <dbReference type="Rhea" id="RHEA:16049"/>
        <dbReference type="ChEBI" id="CHEBI:10329"/>
        <dbReference type="ChEBI" id="CHEBI:15378"/>
        <dbReference type="ChEBI" id="CHEBI:18408"/>
        <dbReference type="ChEBI" id="CHEBI:58115"/>
        <dbReference type="ChEBI" id="CHEBI:60487"/>
        <dbReference type="EC" id="2.7.8.26"/>
    </reaction>
</comment>
<reference evidence="21" key="1">
    <citation type="submission" date="2016-10" db="EMBL/GenBank/DDBJ databases">
        <authorList>
            <person name="Varghese N."/>
            <person name="Submissions S."/>
        </authorList>
    </citation>
    <scope>NUCLEOTIDE SEQUENCE [LARGE SCALE GENOMIC DNA]</scope>
    <source>
        <strain evidence="21">CGMCC 1.12402</strain>
    </source>
</reference>
<evidence type="ECO:0000313" key="21">
    <source>
        <dbReference type="Proteomes" id="UP000199437"/>
    </source>
</evidence>
<dbReference type="GeneID" id="99985775"/>
<dbReference type="NCBIfam" id="NF001277">
    <property type="entry name" value="PRK00235.1-3"/>
    <property type="match status" value="1"/>
</dbReference>
<dbReference type="GO" id="GO:0008818">
    <property type="term" value="F:cobalamin 5'-phosphate synthase activity"/>
    <property type="evidence" value="ECO:0007669"/>
    <property type="project" value="UniProtKB-UniRule"/>
</dbReference>
<evidence type="ECO:0000256" key="18">
    <source>
        <dbReference type="ARBA" id="ARBA00049504"/>
    </source>
</evidence>
<comment type="subcellular location">
    <subcellularLocation>
        <location evidence="2 19">Cell membrane</location>
        <topology evidence="2 19">Multi-pass membrane protein</topology>
    </subcellularLocation>
</comment>
<keyword evidence="9 19" id="KW-0808">Transferase</keyword>
<evidence type="ECO:0000256" key="4">
    <source>
        <dbReference type="ARBA" id="ARBA00010561"/>
    </source>
</evidence>
<dbReference type="RefSeq" id="WP_090257451.1">
    <property type="nucleotide sequence ID" value="NZ_FOIR01000001.1"/>
</dbReference>
<dbReference type="EMBL" id="FOIR01000001">
    <property type="protein sequence ID" value="SEV98022.1"/>
    <property type="molecule type" value="Genomic_DNA"/>
</dbReference>
<evidence type="ECO:0000313" key="20">
    <source>
        <dbReference type="EMBL" id="SEV98022.1"/>
    </source>
</evidence>
<feature type="transmembrane region" description="Helical" evidence="19">
    <location>
        <begin position="62"/>
        <end position="80"/>
    </location>
</feature>
<feature type="transmembrane region" description="Helical" evidence="19">
    <location>
        <begin position="110"/>
        <end position="130"/>
    </location>
</feature>
<dbReference type="Pfam" id="PF02654">
    <property type="entry name" value="CobS"/>
    <property type="match status" value="1"/>
</dbReference>
<comment type="pathway">
    <text evidence="3 19">Cofactor biosynthesis; adenosylcobalamin biosynthesis; adenosylcobalamin from cob(II)yrinate a,c-diamide: step 7/7.</text>
</comment>
<dbReference type="HAMAP" id="MF_00719">
    <property type="entry name" value="CobS"/>
    <property type="match status" value="1"/>
</dbReference>
<evidence type="ECO:0000256" key="6">
    <source>
        <dbReference type="ARBA" id="ARBA00015850"/>
    </source>
</evidence>
<keyword evidence="7 19" id="KW-1003">Cell membrane</keyword>
<dbReference type="AlphaFoldDB" id="A0A1I0NAL7"/>
<evidence type="ECO:0000256" key="3">
    <source>
        <dbReference type="ARBA" id="ARBA00004663"/>
    </source>
</evidence>
<keyword evidence="8 19" id="KW-0169">Cobalamin biosynthesis</keyword>
<dbReference type="GO" id="GO:0005886">
    <property type="term" value="C:plasma membrane"/>
    <property type="evidence" value="ECO:0007669"/>
    <property type="project" value="UniProtKB-SubCell"/>
</dbReference>
<dbReference type="OrthoDB" id="9794626at2"/>
<dbReference type="GO" id="GO:0009236">
    <property type="term" value="P:cobalamin biosynthetic process"/>
    <property type="evidence" value="ECO:0007669"/>
    <property type="project" value="UniProtKB-UniRule"/>
</dbReference>
<dbReference type="Proteomes" id="UP000199437">
    <property type="component" value="Unassembled WGS sequence"/>
</dbReference>
<keyword evidence="10 19" id="KW-0812">Transmembrane</keyword>
<sequence>MRQQIRIFFTALMFYTRIPCPKWVDHSEDYINKATRYFPLIGWIVGGFAFAFYALFNWQNEPAVGIVFSMIASVWITGAFHEDGFADVCDGFGGGWTKQKILDIMKDSRVGAYGVIGMILLLGLKFLLIFRLSQLFNHQMVYMAAIIISAHSMSRFMAATFIFTHEYSRSDATSKVKPIGKKISFFELLTAAFFGLFPLLIFEQLAVFLLVLPLYLTKWLLGRYFQKWIDGYTGDCLGATQQITEVVFYLSVLIGWKFI</sequence>
<evidence type="ECO:0000256" key="13">
    <source>
        <dbReference type="ARBA" id="ARBA00023136"/>
    </source>
</evidence>
<proteinExistence type="inferred from homology"/>
<dbReference type="GO" id="GO:0051073">
    <property type="term" value="F:adenosylcobinamide-GDP ribazoletransferase activity"/>
    <property type="evidence" value="ECO:0007669"/>
    <property type="project" value="UniProtKB-UniRule"/>
</dbReference>
<dbReference type="STRING" id="1267423.SAMN05216290_1038"/>
<feature type="transmembrane region" description="Helical" evidence="19">
    <location>
        <begin position="185"/>
        <end position="216"/>
    </location>
</feature>
<accession>A0A1I0NAL7</accession>
<evidence type="ECO:0000256" key="15">
    <source>
        <dbReference type="ARBA" id="ARBA00032605"/>
    </source>
</evidence>
<feature type="transmembrane region" description="Helical" evidence="19">
    <location>
        <begin position="142"/>
        <end position="164"/>
    </location>
</feature>
<dbReference type="InterPro" id="IPR003805">
    <property type="entry name" value="CobS"/>
</dbReference>
<comment type="similarity">
    <text evidence="4 19">Belongs to the CobS family.</text>
</comment>
<evidence type="ECO:0000256" key="8">
    <source>
        <dbReference type="ARBA" id="ARBA00022573"/>
    </source>
</evidence>
<evidence type="ECO:0000256" key="11">
    <source>
        <dbReference type="ARBA" id="ARBA00022842"/>
    </source>
</evidence>
<evidence type="ECO:0000256" key="2">
    <source>
        <dbReference type="ARBA" id="ARBA00004651"/>
    </source>
</evidence>
<evidence type="ECO:0000256" key="1">
    <source>
        <dbReference type="ARBA" id="ARBA00001946"/>
    </source>
</evidence>
<keyword evidence="11 19" id="KW-0460">Magnesium</keyword>
<dbReference type="EC" id="2.7.8.26" evidence="5 19"/>
<gene>
    <name evidence="19" type="primary">cobS</name>
    <name evidence="20" type="ORF">SAMN05216290_1038</name>
</gene>
<dbReference type="PANTHER" id="PTHR34148:SF1">
    <property type="entry name" value="ADENOSYLCOBINAMIDE-GDP RIBAZOLETRANSFERASE"/>
    <property type="match status" value="1"/>
</dbReference>
<keyword evidence="12 19" id="KW-1133">Transmembrane helix</keyword>
<evidence type="ECO:0000256" key="16">
    <source>
        <dbReference type="ARBA" id="ARBA00032853"/>
    </source>
</evidence>
<organism evidence="20 21">
    <name type="scientific">Roseivirga pacifica</name>
    <dbReference type="NCBI Taxonomy" id="1267423"/>
    <lineage>
        <taxon>Bacteria</taxon>
        <taxon>Pseudomonadati</taxon>
        <taxon>Bacteroidota</taxon>
        <taxon>Cytophagia</taxon>
        <taxon>Cytophagales</taxon>
        <taxon>Roseivirgaceae</taxon>
        <taxon>Roseivirga</taxon>
    </lineage>
</organism>
<evidence type="ECO:0000256" key="5">
    <source>
        <dbReference type="ARBA" id="ARBA00013200"/>
    </source>
</evidence>
<evidence type="ECO:0000256" key="17">
    <source>
        <dbReference type="ARBA" id="ARBA00048623"/>
    </source>
</evidence>
<keyword evidence="21" id="KW-1185">Reference proteome</keyword>
<dbReference type="PANTHER" id="PTHR34148">
    <property type="entry name" value="ADENOSYLCOBINAMIDE-GDP RIBAZOLETRANSFERASE"/>
    <property type="match status" value="1"/>
</dbReference>
<comment type="function">
    <text evidence="14 19">Joins adenosylcobinamide-GDP and alpha-ribazole to generate adenosylcobalamin (Ado-cobalamin). Also synthesizes adenosylcobalamin 5'-phosphate from adenosylcobinamide-GDP and alpha-ribazole 5'-phosphate.</text>
</comment>